<keyword evidence="3" id="KW-1185">Reference proteome</keyword>
<dbReference type="PROSITE" id="PS50531">
    <property type="entry name" value="HTH_IS21"/>
    <property type="match status" value="1"/>
</dbReference>
<dbReference type="Pfam" id="PF14690">
    <property type="entry name" value="Zn_ribbon_ISL3"/>
    <property type="match status" value="1"/>
</dbReference>
<evidence type="ECO:0000259" key="1">
    <source>
        <dbReference type="PROSITE" id="PS50531"/>
    </source>
</evidence>
<proteinExistence type="predicted"/>
<accession>A0A918P1S7</accession>
<gene>
    <name evidence="2" type="ORF">GCM10010358_76950</name>
</gene>
<dbReference type="EMBL" id="BMVU01000089">
    <property type="protein sequence ID" value="GGY13288.1"/>
    <property type="molecule type" value="Genomic_DNA"/>
</dbReference>
<dbReference type="PANTHER" id="PTHR33498">
    <property type="entry name" value="TRANSPOSASE FOR INSERTION SEQUENCE ELEMENT IS1557"/>
    <property type="match status" value="1"/>
</dbReference>
<reference evidence="2" key="2">
    <citation type="submission" date="2020-09" db="EMBL/GenBank/DDBJ databases">
        <authorList>
            <person name="Sun Q."/>
            <person name="Ohkuma M."/>
        </authorList>
    </citation>
    <scope>NUCLEOTIDE SEQUENCE</scope>
    <source>
        <strain evidence="2">JCM 4790</strain>
    </source>
</reference>
<dbReference type="InterPro" id="IPR047951">
    <property type="entry name" value="Transpos_ISL3"/>
</dbReference>
<organism evidence="2 3">
    <name type="scientific">Streptomyces minutiscleroticus</name>
    <dbReference type="NCBI Taxonomy" id="68238"/>
    <lineage>
        <taxon>Bacteria</taxon>
        <taxon>Bacillati</taxon>
        <taxon>Actinomycetota</taxon>
        <taxon>Actinomycetes</taxon>
        <taxon>Kitasatosporales</taxon>
        <taxon>Streptomycetaceae</taxon>
        <taxon>Streptomyces</taxon>
    </lineage>
</organism>
<dbReference type="AlphaFoldDB" id="A0A918P1S7"/>
<dbReference type="PANTHER" id="PTHR33498:SF1">
    <property type="entry name" value="TRANSPOSASE FOR INSERTION SEQUENCE ELEMENT IS1557"/>
    <property type="match status" value="1"/>
</dbReference>
<protein>
    <submittedName>
        <fullName evidence="2">Transposase</fullName>
    </submittedName>
</protein>
<sequence length="535" mass="59408">MLLPQLSPVVVDSVVVLDDTVVITARTRDGSTSCTGCGDDSAWEHSRYQRHVADEAVGGRPVRIDLTVRRLYCENPHCPKTTFAEQVEGLTVRYQRRTPALQAVVAEVAVALAGKAGSRLLVHLHHTLSWATLLNCVMALPDPSAPTPMVLVVDDFALRRGRRYGTLLVDADSRLPIEVWDTREAEPLTAWLRAHEDVEVVCRDGSSTYRRAIRAGAPQAVQVSDRFHLWQGLGRKVYEVIAGHRGCLPDPEPGAIAPRGLGGLTAARTRRLHAAVHALMDEGMAIRAIARHLDLDRNAVRRYARATTWQQAAPTWPQRAGILAPYQSHLHRRWNEGEHNIAGLFREVAARGFAGSEGTVRLYVSTHRKALDAGLPPPAPARSVFEVSRLLMSRPEHLDEDQRTFVKHLRNRCPELATLHDRIHSFATVFTEKRITLLDRWITRVKTDGIPQLVRYANGLLDDLDAVRAGVALPHSSGVAEGRVTDLKLIKRQMAGKAGIPLLRKRVILVAHSRRTRQQPVGDNLWMTTGPENLV</sequence>
<comment type="caution">
    <text evidence="2">The sequence shown here is derived from an EMBL/GenBank/DDBJ whole genome shotgun (WGS) entry which is preliminary data.</text>
</comment>
<dbReference type="InterPro" id="IPR029261">
    <property type="entry name" value="Transposase_Znf"/>
</dbReference>
<dbReference type="NCBIfam" id="NF033550">
    <property type="entry name" value="transpos_ISL3"/>
    <property type="match status" value="1"/>
</dbReference>
<dbReference type="InterPro" id="IPR002560">
    <property type="entry name" value="Transposase_DDE"/>
</dbReference>
<dbReference type="Pfam" id="PF01610">
    <property type="entry name" value="DDE_Tnp_ISL3"/>
    <property type="match status" value="2"/>
</dbReference>
<dbReference type="Proteomes" id="UP000619244">
    <property type="component" value="Unassembled WGS sequence"/>
</dbReference>
<name>A0A918P1S7_9ACTN</name>
<evidence type="ECO:0000313" key="2">
    <source>
        <dbReference type="EMBL" id="GGY13288.1"/>
    </source>
</evidence>
<reference evidence="2" key="1">
    <citation type="journal article" date="2014" name="Int. J. Syst. Evol. Microbiol.">
        <title>Complete genome sequence of Corynebacterium casei LMG S-19264T (=DSM 44701T), isolated from a smear-ripened cheese.</title>
        <authorList>
            <consortium name="US DOE Joint Genome Institute (JGI-PGF)"/>
            <person name="Walter F."/>
            <person name="Albersmeier A."/>
            <person name="Kalinowski J."/>
            <person name="Ruckert C."/>
        </authorList>
    </citation>
    <scope>NUCLEOTIDE SEQUENCE</scope>
    <source>
        <strain evidence="2">JCM 4790</strain>
    </source>
</reference>
<feature type="domain" description="HTH IS21-type" evidence="1">
    <location>
        <begin position="271"/>
        <end position="334"/>
    </location>
</feature>
<evidence type="ECO:0000313" key="3">
    <source>
        <dbReference type="Proteomes" id="UP000619244"/>
    </source>
</evidence>
<dbReference type="InterPro" id="IPR017894">
    <property type="entry name" value="HTH_IS21_transposase_type"/>
</dbReference>